<keyword evidence="1 4" id="KW-0808">Transferase</keyword>
<evidence type="ECO:0000259" key="3">
    <source>
        <dbReference type="PROSITE" id="PS51186"/>
    </source>
</evidence>
<dbReference type="PANTHER" id="PTHR43877:SF2">
    <property type="entry name" value="AMINOALKYLPHOSPHONATE N-ACETYLTRANSFERASE-RELATED"/>
    <property type="match status" value="1"/>
</dbReference>
<dbReference type="PANTHER" id="PTHR43877">
    <property type="entry name" value="AMINOALKYLPHOSPHONATE N-ACETYLTRANSFERASE-RELATED-RELATED"/>
    <property type="match status" value="1"/>
</dbReference>
<dbReference type="InterPro" id="IPR050832">
    <property type="entry name" value="Bact_Acetyltransf"/>
</dbReference>
<dbReference type="KEGG" id="caul:KCG34_14585"/>
<accession>A0A975ITC3</accession>
<keyword evidence="2 4" id="KW-0012">Acyltransferase</keyword>
<dbReference type="AlphaFoldDB" id="A0A975ITC3"/>
<proteinExistence type="predicted"/>
<dbReference type="EC" id="2.3.1.-" evidence="4"/>
<evidence type="ECO:0000256" key="2">
    <source>
        <dbReference type="ARBA" id="ARBA00023315"/>
    </source>
</evidence>
<keyword evidence="5" id="KW-1185">Reference proteome</keyword>
<dbReference type="RefSeq" id="WP_211936376.1">
    <property type="nucleotide sequence ID" value="NZ_CP073078.1"/>
</dbReference>
<evidence type="ECO:0000256" key="1">
    <source>
        <dbReference type="ARBA" id="ARBA00022679"/>
    </source>
</evidence>
<sequence length="174" mass="18284">MSGLIIRALLPDEIEASAEALAAVLVDCVEGGASISFMADFGMDDAVAFFRDVAAKARGDGRTLFVAEDAAGILGTVQLVPCQIPNQPHRADISKMLVHSRARRLGAGAALLAAAEAEAVRVGRTLLTLDTVTGDPGDLLYRRCGWTAFGIVPGFALYPDGRPCDATFFYKVVG</sequence>
<gene>
    <name evidence="4" type="ORF">KCG34_14585</name>
</gene>
<dbReference type="PROSITE" id="PS51186">
    <property type="entry name" value="GNAT"/>
    <property type="match status" value="1"/>
</dbReference>
<organism evidence="4 5">
    <name type="scientific">Phenylobacterium montanum</name>
    <dbReference type="NCBI Taxonomy" id="2823693"/>
    <lineage>
        <taxon>Bacteria</taxon>
        <taxon>Pseudomonadati</taxon>
        <taxon>Pseudomonadota</taxon>
        <taxon>Alphaproteobacteria</taxon>
        <taxon>Caulobacterales</taxon>
        <taxon>Caulobacteraceae</taxon>
        <taxon>Phenylobacterium</taxon>
    </lineage>
</organism>
<dbReference type="Pfam" id="PF13508">
    <property type="entry name" value="Acetyltransf_7"/>
    <property type="match status" value="1"/>
</dbReference>
<name>A0A975ITC3_9CAUL</name>
<evidence type="ECO:0000313" key="4">
    <source>
        <dbReference type="EMBL" id="QUD86324.1"/>
    </source>
</evidence>
<evidence type="ECO:0000313" key="5">
    <source>
        <dbReference type="Proteomes" id="UP000676409"/>
    </source>
</evidence>
<reference evidence="4" key="1">
    <citation type="submission" date="2021-04" db="EMBL/GenBank/DDBJ databases">
        <title>The complete genome sequence of Caulobacter sp. S6.</title>
        <authorList>
            <person name="Tang Y."/>
            <person name="Ouyang W."/>
            <person name="Liu Q."/>
            <person name="Huang B."/>
            <person name="Guo Z."/>
            <person name="Lei P."/>
        </authorList>
    </citation>
    <scope>NUCLEOTIDE SEQUENCE</scope>
    <source>
        <strain evidence="4">S6</strain>
    </source>
</reference>
<dbReference type="GO" id="GO:0016747">
    <property type="term" value="F:acyltransferase activity, transferring groups other than amino-acyl groups"/>
    <property type="evidence" value="ECO:0007669"/>
    <property type="project" value="InterPro"/>
</dbReference>
<dbReference type="InterPro" id="IPR000182">
    <property type="entry name" value="GNAT_dom"/>
</dbReference>
<feature type="domain" description="N-acetyltransferase" evidence="3">
    <location>
        <begin position="4"/>
        <end position="165"/>
    </location>
</feature>
<protein>
    <submittedName>
        <fullName evidence="4">GNAT family N-acetyltransferase</fullName>
        <ecNumber evidence="4">2.3.1.-</ecNumber>
    </submittedName>
</protein>
<dbReference type="EMBL" id="CP073078">
    <property type="protein sequence ID" value="QUD86324.1"/>
    <property type="molecule type" value="Genomic_DNA"/>
</dbReference>
<dbReference type="InterPro" id="IPR016181">
    <property type="entry name" value="Acyl_CoA_acyltransferase"/>
</dbReference>
<dbReference type="Gene3D" id="3.40.630.30">
    <property type="match status" value="1"/>
</dbReference>
<dbReference type="SUPFAM" id="SSF55729">
    <property type="entry name" value="Acyl-CoA N-acyltransferases (Nat)"/>
    <property type="match status" value="1"/>
</dbReference>
<dbReference type="Proteomes" id="UP000676409">
    <property type="component" value="Chromosome"/>
</dbReference>